<feature type="binding site" evidence="18">
    <location>
        <position position="145"/>
    </location>
    <ligand>
        <name>(6S)-NADPHX</name>
        <dbReference type="ChEBI" id="CHEBI:64076"/>
    </ligand>
</feature>
<feature type="binding site" evidence="18">
    <location>
        <position position="116"/>
    </location>
    <ligand>
        <name>K(+)</name>
        <dbReference type="ChEBI" id="CHEBI:29103"/>
    </ligand>
</feature>
<organism evidence="22 23">
    <name type="scientific">Acidiphilium acidophilum</name>
    <name type="common">Thiobacillus acidophilus</name>
    <dbReference type="NCBI Taxonomy" id="76588"/>
    <lineage>
        <taxon>Bacteria</taxon>
        <taxon>Pseudomonadati</taxon>
        <taxon>Pseudomonadota</taxon>
        <taxon>Alphaproteobacteria</taxon>
        <taxon>Acetobacterales</taxon>
        <taxon>Acidocellaceae</taxon>
        <taxon>Acidiphilium</taxon>
    </lineage>
</organism>
<dbReference type="GO" id="GO:0110051">
    <property type="term" value="P:metabolite repair"/>
    <property type="evidence" value="ECO:0007669"/>
    <property type="project" value="TreeGrafter"/>
</dbReference>
<evidence type="ECO:0000256" key="18">
    <source>
        <dbReference type="HAMAP-Rule" id="MF_01966"/>
    </source>
</evidence>
<evidence type="ECO:0000259" key="21">
    <source>
        <dbReference type="PROSITE" id="PS51385"/>
    </source>
</evidence>
<evidence type="ECO:0000256" key="16">
    <source>
        <dbReference type="ARBA" id="ARBA00049209"/>
    </source>
</evidence>
<dbReference type="EC" id="4.2.1.136" evidence="19"/>
<evidence type="ECO:0000256" key="2">
    <source>
        <dbReference type="ARBA" id="ARBA00000909"/>
    </source>
</evidence>
<keyword evidence="23" id="KW-1185">Reference proteome</keyword>
<dbReference type="SUPFAM" id="SSF53613">
    <property type="entry name" value="Ribokinase-like"/>
    <property type="match status" value="1"/>
</dbReference>
<dbReference type="Pfam" id="PF03853">
    <property type="entry name" value="YjeF_N"/>
    <property type="match status" value="1"/>
</dbReference>
<comment type="catalytic activity">
    <reaction evidence="2 18 19">
        <text>(6R)-NADPHX = (6S)-NADPHX</text>
        <dbReference type="Rhea" id="RHEA:32227"/>
        <dbReference type="ChEBI" id="CHEBI:64076"/>
        <dbReference type="ChEBI" id="CHEBI:64077"/>
        <dbReference type="EC" id="5.1.99.6"/>
    </reaction>
</comment>
<feature type="domain" description="YjeF C-terminal" evidence="20">
    <location>
        <begin position="210"/>
        <end position="461"/>
    </location>
</feature>
<feature type="binding site" evidence="18">
    <location>
        <position position="57"/>
    </location>
    <ligand>
        <name>K(+)</name>
        <dbReference type="ChEBI" id="CHEBI:29103"/>
    </ligand>
</feature>
<feature type="binding site" evidence="17">
    <location>
        <position position="407"/>
    </location>
    <ligand>
        <name>(6S)-NADPHX</name>
        <dbReference type="ChEBI" id="CHEBI:64076"/>
    </ligand>
</feature>
<dbReference type="HAMAP" id="MF_01966">
    <property type="entry name" value="NADHX_epimerase"/>
    <property type="match status" value="1"/>
</dbReference>
<evidence type="ECO:0000256" key="17">
    <source>
        <dbReference type="HAMAP-Rule" id="MF_01965"/>
    </source>
</evidence>
<dbReference type="InterPro" id="IPR036652">
    <property type="entry name" value="YjeF_N_dom_sf"/>
</dbReference>
<keyword evidence="8 17" id="KW-0521">NADP</keyword>
<feature type="binding site" evidence="17">
    <location>
        <position position="406"/>
    </location>
    <ligand>
        <name>AMP</name>
        <dbReference type="ChEBI" id="CHEBI:456215"/>
    </ligand>
</feature>
<keyword evidence="7 17" id="KW-0067">ATP-binding</keyword>
<dbReference type="InterPro" id="IPR017953">
    <property type="entry name" value="Carbohydrate_kinase_pred_CS"/>
</dbReference>
<proteinExistence type="inferred from homology"/>
<dbReference type="CDD" id="cd01171">
    <property type="entry name" value="YXKO-related"/>
    <property type="match status" value="1"/>
</dbReference>
<keyword evidence="13" id="KW-0511">Multifunctional enzyme</keyword>
<feature type="binding site" evidence="18">
    <location>
        <position position="148"/>
    </location>
    <ligand>
        <name>K(+)</name>
        <dbReference type="ChEBI" id="CHEBI:29103"/>
    </ligand>
</feature>
<dbReference type="GO" id="GO:0052855">
    <property type="term" value="F:ADP-dependent NAD(P)H-hydrate dehydratase activity"/>
    <property type="evidence" value="ECO:0007669"/>
    <property type="project" value="UniProtKB-UniRule"/>
</dbReference>
<dbReference type="PROSITE" id="PS01050">
    <property type="entry name" value="YJEF_C_2"/>
    <property type="match status" value="1"/>
</dbReference>
<dbReference type="Pfam" id="PF01256">
    <property type="entry name" value="Carb_kinase"/>
    <property type="match status" value="1"/>
</dbReference>
<evidence type="ECO:0000256" key="13">
    <source>
        <dbReference type="ARBA" id="ARBA00023268"/>
    </source>
</evidence>
<keyword evidence="9 18" id="KW-0630">Potassium</keyword>
<evidence type="ECO:0000256" key="7">
    <source>
        <dbReference type="ARBA" id="ARBA00022840"/>
    </source>
</evidence>
<evidence type="ECO:0000256" key="1">
    <source>
        <dbReference type="ARBA" id="ARBA00000013"/>
    </source>
</evidence>
<comment type="catalytic activity">
    <reaction evidence="1 18 19">
        <text>(6R)-NADHX = (6S)-NADHX</text>
        <dbReference type="Rhea" id="RHEA:32215"/>
        <dbReference type="ChEBI" id="CHEBI:64074"/>
        <dbReference type="ChEBI" id="CHEBI:64075"/>
        <dbReference type="EC" id="5.1.99.6"/>
    </reaction>
</comment>
<dbReference type="PANTHER" id="PTHR12592:SF0">
    <property type="entry name" value="ATP-DEPENDENT (S)-NAD(P)H-HYDRATE DEHYDRATASE"/>
    <property type="match status" value="1"/>
</dbReference>
<comment type="similarity">
    <text evidence="17">Belongs to the NnrD/CARKD family.</text>
</comment>
<feature type="binding site" evidence="17">
    <location>
        <position position="298"/>
    </location>
    <ligand>
        <name>(6S)-NADPHX</name>
        <dbReference type="ChEBI" id="CHEBI:64076"/>
    </ligand>
</feature>
<dbReference type="PANTHER" id="PTHR12592">
    <property type="entry name" value="ATP-DEPENDENT (S)-NAD(P)H-HYDRATE DEHYDRATASE FAMILY MEMBER"/>
    <property type="match status" value="1"/>
</dbReference>
<comment type="function">
    <text evidence="17">Catalyzes the dehydration of the S-form of NAD(P)HX at the expense of ADP, which is converted to AMP. Together with NAD(P)HX epimerase, which catalyzes the epimerization of the S- and R-forms, the enzyme allows the repair of both epimers of NAD(P)HX, a damaged form of NAD(P)H that is a result of enzymatic or heat-dependent hydration.</text>
</comment>
<feature type="binding site" evidence="18">
    <location>
        <begin position="56"/>
        <end position="60"/>
    </location>
    <ligand>
        <name>(6S)-NADPHX</name>
        <dbReference type="ChEBI" id="CHEBI:64076"/>
    </ligand>
</feature>
<dbReference type="Gene3D" id="3.40.1190.20">
    <property type="match status" value="1"/>
</dbReference>
<evidence type="ECO:0000259" key="20">
    <source>
        <dbReference type="PROSITE" id="PS51383"/>
    </source>
</evidence>
<dbReference type="InterPro" id="IPR029056">
    <property type="entry name" value="Ribokinase-like"/>
</dbReference>
<dbReference type="PROSITE" id="PS51383">
    <property type="entry name" value="YJEF_C_3"/>
    <property type="match status" value="1"/>
</dbReference>
<comment type="catalytic activity">
    <reaction evidence="15 17 19">
        <text>(6S)-NADHX + ADP = AMP + phosphate + NADH + H(+)</text>
        <dbReference type="Rhea" id="RHEA:32223"/>
        <dbReference type="ChEBI" id="CHEBI:15378"/>
        <dbReference type="ChEBI" id="CHEBI:43474"/>
        <dbReference type="ChEBI" id="CHEBI:57945"/>
        <dbReference type="ChEBI" id="CHEBI:64074"/>
        <dbReference type="ChEBI" id="CHEBI:456215"/>
        <dbReference type="ChEBI" id="CHEBI:456216"/>
        <dbReference type="EC" id="4.2.1.136"/>
    </reaction>
</comment>
<evidence type="ECO:0000256" key="10">
    <source>
        <dbReference type="ARBA" id="ARBA00023027"/>
    </source>
</evidence>
<dbReference type="PROSITE" id="PS51385">
    <property type="entry name" value="YJEF_N"/>
    <property type="match status" value="1"/>
</dbReference>
<keyword evidence="5 18" id="KW-0479">Metal-binding</keyword>
<comment type="caution">
    <text evidence="22">The sequence shown here is derived from an EMBL/GenBank/DDBJ whole genome shotgun (WGS) entry which is preliminary data.</text>
</comment>
<comment type="similarity">
    <text evidence="18">Belongs to the NnrE/AIBP family.</text>
</comment>
<keyword evidence="10 17" id="KW-0520">NAD</keyword>
<feature type="domain" description="YjeF N-terminal" evidence="21">
    <location>
        <begin position="10"/>
        <end position="202"/>
    </location>
</feature>
<comment type="similarity">
    <text evidence="4 19">In the C-terminal section; belongs to the NnrD/CARKD family.</text>
</comment>
<evidence type="ECO:0000256" key="11">
    <source>
        <dbReference type="ARBA" id="ARBA00023235"/>
    </source>
</evidence>
<comment type="caution">
    <text evidence="18">Lacks conserved residue(s) required for the propagation of feature annotation.</text>
</comment>
<evidence type="ECO:0000256" key="19">
    <source>
        <dbReference type="PIRNR" id="PIRNR017184"/>
    </source>
</evidence>
<evidence type="ECO:0000256" key="5">
    <source>
        <dbReference type="ARBA" id="ARBA00022723"/>
    </source>
</evidence>
<comment type="catalytic activity">
    <reaction evidence="16 17 19">
        <text>(6S)-NADPHX + ADP = AMP + phosphate + NADPH + H(+)</text>
        <dbReference type="Rhea" id="RHEA:32235"/>
        <dbReference type="ChEBI" id="CHEBI:15378"/>
        <dbReference type="ChEBI" id="CHEBI:43474"/>
        <dbReference type="ChEBI" id="CHEBI:57783"/>
        <dbReference type="ChEBI" id="CHEBI:64076"/>
        <dbReference type="ChEBI" id="CHEBI:456215"/>
        <dbReference type="ChEBI" id="CHEBI:456216"/>
        <dbReference type="EC" id="4.2.1.136"/>
    </reaction>
</comment>
<dbReference type="AlphaFoldDB" id="A0AAW9DNR3"/>
<dbReference type="PIRSF" id="PIRSF017184">
    <property type="entry name" value="Nnr"/>
    <property type="match status" value="1"/>
</dbReference>
<dbReference type="Gene3D" id="3.40.50.10260">
    <property type="entry name" value="YjeF N-terminal domain"/>
    <property type="match status" value="1"/>
</dbReference>
<comment type="function">
    <text evidence="14 19">Bifunctional enzyme that catalyzes the epimerization of the S- and R-forms of NAD(P)HX and the dehydration of the S-form of NAD(P)HX at the expense of ADP, which is converted to AMP. This allows the repair of both epimers of NAD(P)HX, a damaged form of NAD(P)H that is a result of enzymatic or heat-dependent hydration.</text>
</comment>
<feature type="binding site" evidence="17">
    <location>
        <begin position="377"/>
        <end position="381"/>
    </location>
    <ligand>
        <name>AMP</name>
        <dbReference type="ChEBI" id="CHEBI:456215"/>
    </ligand>
</feature>
<dbReference type="RefSeq" id="WP_319613573.1">
    <property type="nucleotide sequence ID" value="NZ_JAWXYB010000018.1"/>
</dbReference>
<comment type="cofactor">
    <cofactor evidence="17">
        <name>Mg(2+)</name>
        <dbReference type="ChEBI" id="CHEBI:18420"/>
    </cofactor>
</comment>
<comment type="similarity">
    <text evidence="3 19">In the N-terminal section; belongs to the NnrE/AIBP family.</text>
</comment>
<gene>
    <name evidence="18" type="primary">nnrE</name>
    <name evidence="17" type="synonym">nnrD</name>
    <name evidence="22" type="ORF">SIL87_07670</name>
</gene>
<dbReference type="SUPFAM" id="SSF64153">
    <property type="entry name" value="YjeF N-terminal domain-like"/>
    <property type="match status" value="1"/>
</dbReference>
<evidence type="ECO:0000256" key="15">
    <source>
        <dbReference type="ARBA" id="ARBA00048238"/>
    </source>
</evidence>
<dbReference type="EC" id="5.1.99.6" evidence="19"/>
<accession>A0AAW9DNR3</accession>
<dbReference type="InterPro" id="IPR000631">
    <property type="entry name" value="CARKD"/>
</dbReference>
<dbReference type="InterPro" id="IPR004443">
    <property type="entry name" value="YjeF_N_dom"/>
</dbReference>
<feature type="binding site" evidence="17">
    <location>
        <position position="344"/>
    </location>
    <ligand>
        <name>(6S)-NADPHX</name>
        <dbReference type="ChEBI" id="CHEBI:64076"/>
    </ligand>
</feature>
<comment type="function">
    <text evidence="18">Catalyzes the epimerization of the S- and R-forms of NAD(P)HX, a damaged form of NAD(P)H that is a result of enzymatic or heat-dependent hydration. This is a prerequisite for the S-specific NAD(P)H-hydrate dehydratase to allow the repair of both epimers of NAD(P)HX.</text>
</comment>
<protein>
    <recommendedName>
        <fullName evidence="19">Bifunctional NAD(P)H-hydrate repair enzyme</fullName>
    </recommendedName>
    <alternativeName>
        <fullName evidence="19">Nicotinamide nucleotide repair protein</fullName>
    </alternativeName>
    <domain>
        <recommendedName>
            <fullName evidence="19">ADP-dependent (S)-NAD(P)H-hydrate dehydratase</fullName>
            <ecNumber evidence="19">4.2.1.136</ecNumber>
        </recommendedName>
        <alternativeName>
            <fullName evidence="19">ADP-dependent NAD(P)HX dehydratase</fullName>
        </alternativeName>
    </domain>
    <domain>
        <recommendedName>
            <fullName evidence="19">NAD(P)H-hydrate epimerase</fullName>
            <ecNumber evidence="19">5.1.99.6</ecNumber>
        </recommendedName>
    </domain>
</protein>
<evidence type="ECO:0000256" key="4">
    <source>
        <dbReference type="ARBA" id="ARBA00009524"/>
    </source>
</evidence>
<dbReference type="GO" id="GO:0005524">
    <property type="term" value="F:ATP binding"/>
    <property type="evidence" value="ECO:0007669"/>
    <property type="project" value="UniProtKB-UniRule"/>
</dbReference>
<evidence type="ECO:0000256" key="6">
    <source>
        <dbReference type="ARBA" id="ARBA00022741"/>
    </source>
</evidence>
<dbReference type="InterPro" id="IPR030677">
    <property type="entry name" value="Nnr"/>
</dbReference>
<dbReference type="EMBL" id="JAWXYB010000018">
    <property type="protein sequence ID" value="MDX5930640.1"/>
    <property type="molecule type" value="Genomic_DNA"/>
</dbReference>
<evidence type="ECO:0000313" key="22">
    <source>
        <dbReference type="EMBL" id="MDX5930640.1"/>
    </source>
</evidence>
<keyword evidence="6 17" id="KW-0547">Nucleotide-binding</keyword>
<evidence type="ECO:0000256" key="14">
    <source>
        <dbReference type="ARBA" id="ARBA00025153"/>
    </source>
</evidence>
<keyword evidence="11 18" id="KW-0413">Isomerase</keyword>
<evidence type="ECO:0000256" key="9">
    <source>
        <dbReference type="ARBA" id="ARBA00022958"/>
    </source>
</evidence>
<feature type="binding site" evidence="17">
    <location>
        <position position="243"/>
    </location>
    <ligand>
        <name>(6S)-NADPHX</name>
        <dbReference type="ChEBI" id="CHEBI:64076"/>
    </ligand>
</feature>
<dbReference type="GO" id="GO:0046496">
    <property type="term" value="P:nicotinamide nucleotide metabolic process"/>
    <property type="evidence" value="ECO:0007669"/>
    <property type="project" value="UniProtKB-UniRule"/>
</dbReference>
<name>A0AAW9DNR3_ACIAO</name>
<feature type="binding site" evidence="18">
    <location>
        <begin position="120"/>
        <end position="126"/>
    </location>
    <ligand>
        <name>(6S)-NADPHX</name>
        <dbReference type="ChEBI" id="CHEBI:64076"/>
    </ligand>
</feature>
<dbReference type="Proteomes" id="UP001279553">
    <property type="component" value="Unassembled WGS sequence"/>
</dbReference>
<keyword evidence="12 17" id="KW-0456">Lyase</keyword>
<dbReference type="NCBIfam" id="TIGR00196">
    <property type="entry name" value="yjeF_cterm"/>
    <property type="match status" value="1"/>
</dbReference>
<sequence>MEPLFTPAEMTLIDRAAPGCGMPVATLMENAGRAVARLIRRHHHPCRVLVLAGPGNNGGDGYIAARHLAAAGWPVTVAPITHSHPASPPGQAAAAWRGPTVAPDLDQVRRADLVIDAVFGAGLSRPLDPAVSRLLDAAKTLIAIDIPSGVDGATGALRGEPGHAARTITFVAPKPGHLLLPGKSRCGIIHCADIGMPSEAIAHITPSLWRNTPALWRIPTPDHAGHKYDRGHLTILAGPMSGAAILAANAARRTGVGLLTLATPTPIHGAAPGIMIRTDPMAGLLADSRRMTWLCGPGLGIETAGSALATLIEAQRRIVADADALTACANQPERLAGVAVITPHEGEFARIFPSLSGDKLARARTAAARIGAVVVLKGEDTVIAAPDGRAAINDNAPPSLATAGSGDTLAGIIAGLLTQNMPTFEAAAAGVWLHGAAARSCGPGLIAEDLADALPAILASLVPTYHSKHRPKNTT</sequence>
<dbReference type="NCBIfam" id="TIGR00197">
    <property type="entry name" value="yjeF_nterm"/>
    <property type="match status" value="1"/>
</dbReference>
<dbReference type="GO" id="GO:0052856">
    <property type="term" value="F:NAD(P)HX epimerase activity"/>
    <property type="evidence" value="ECO:0007669"/>
    <property type="project" value="UniProtKB-UniRule"/>
</dbReference>
<comment type="subunit">
    <text evidence="17">Homotetramer.</text>
</comment>
<evidence type="ECO:0000256" key="8">
    <source>
        <dbReference type="ARBA" id="ARBA00022857"/>
    </source>
</evidence>
<dbReference type="GO" id="GO:0046872">
    <property type="term" value="F:metal ion binding"/>
    <property type="evidence" value="ECO:0007669"/>
    <property type="project" value="UniProtKB-UniRule"/>
</dbReference>
<dbReference type="HAMAP" id="MF_01965">
    <property type="entry name" value="NADHX_dehydratase"/>
    <property type="match status" value="1"/>
</dbReference>
<evidence type="ECO:0000256" key="12">
    <source>
        <dbReference type="ARBA" id="ARBA00023239"/>
    </source>
</evidence>
<evidence type="ECO:0000313" key="23">
    <source>
        <dbReference type="Proteomes" id="UP001279553"/>
    </source>
</evidence>
<comment type="cofactor">
    <cofactor evidence="18 19">
        <name>K(+)</name>
        <dbReference type="ChEBI" id="CHEBI:29103"/>
    </cofactor>
    <text evidence="18 19">Binds 1 potassium ion per subunit.</text>
</comment>
<reference evidence="22 23" key="1">
    <citation type="submission" date="2023-11" db="EMBL/GenBank/DDBJ databases">
        <title>MicrobeMod: A computational toolkit for identifying prokaryotic methylation and restriction-modification with nanopore sequencing.</title>
        <authorList>
            <person name="Crits-Christoph A."/>
            <person name="Kang S.C."/>
            <person name="Lee H."/>
            <person name="Ostrov N."/>
        </authorList>
    </citation>
    <scope>NUCLEOTIDE SEQUENCE [LARGE SCALE GENOMIC DNA]</scope>
    <source>
        <strain evidence="22 23">DSMZ 700</strain>
    </source>
</reference>
<evidence type="ECO:0000256" key="3">
    <source>
        <dbReference type="ARBA" id="ARBA00006001"/>
    </source>
</evidence>